<evidence type="ECO:0000313" key="4">
    <source>
        <dbReference type="EMBL" id="KAH0573968.1"/>
    </source>
</evidence>
<comment type="caution">
    <text evidence="4">The sequence shown here is derived from an EMBL/GenBank/DDBJ whole genome shotgun (WGS) entry which is preliminary data.</text>
</comment>
<organism evidence="4 5">
    <name type="scientific">Spironucleus salmonicida</name>
    <dbReference type="NCBI Taxonomy" id="348837"/>
    <lineage>
        <taxon>Eukaryota</taxon>
        <taxon>Metamonada</taxon>
        <taxon>Diplomonadida</taxon>
        <taxon>Hexamitidae</taxon>
        <taxon>Hexamitinae</taxon>
        <taxon>Spironucleus</taxon>
    </lineage>
</organism>
<evidence type="ECO:0000256" key="1">
    <source>
        <dbReference type="SAM" id="Coils"/>
    </source>
</evidence>
<gene>
    <name evidence="3" type="ORF">SS50377_23901</name>
    <name evidence="4" type="ORF">SS50377_23903</name>
</gene>
<evidence type="ECO:0000313" key="3">
    <source>
        <dbReference type="EMBL" id="KAH0573966.1"/>
    </source>
</evidence>
<dbReference type="Proteomes" id="UP000018208">
    <property type="component" value="Unassembled WGS sequence"/>
</dbReference>
<reference evidence="4" key="1">
    <citation type="journal article" date="2014" name="PLoS Genet.">
        <title>The Genome of Spironucleus salmonicida Highlights a Fish Pathogen Adapted to Fluctuating Environments.</title>
        <authorList>
            <person name="Xu F."/>
            <person name="Jerlstrom-Hultqvist J."/>
            <person name="Einarsson E."/>
            <person name="Astvaldsson A."/>
            <person name="Svard S.G."/>
            <person name="Andersson J.O."/>
        </authorList>
    </citation>
    <scope>NUCLEOTIDE SEQUENCE</scope>
    <source>
        <strain evidence="4">ATCC 50377</strain>
    </source>
</reference>
<dbReference type="GeneID" id="94297924"/>
<keyword evidence="1" id="KW-0175">Coiled coil</keyword>
<reference evidence="4" key="2">
    <citation type="submission" date="2020-12" db="EMBL/GenBank/DDBJ databases">
        <title>New Spironucleus salmonicida genome in near-complete chromosomes.</title>
        <authorList>
            <person name="Xu F."/>
            <person name="Kurt Z."/>
            <person name="Jimenez-Gonzalez A."/>
            <person name="Astvaldsson A."/>
            <person name="Andersson J.O."/>
            <person name="Svard S.G."/>
        </authorList>
    </citation>
    <scope>NUCLEOTIDE SEQUENCE</scope>
    <source>
        <strain evidence="4">ATCC 50377</strain>
    </source>
</reference>
<sequence>MAYIRKHEQAARQQPAAAYTPSQYTCVPEAPVLRYLRQACPDELLLGRLRGRAHELLDEVRALEAEKHRQTRRGAATSVGEMADREAAHAGLRNANRRRLQQLAAGPMAGTDFGVHYATELD</sequence>
<feature type="coiled-coil region" evidence="1">
    <location>
        <begin position="46"/>
        <end position="73"/>
    </location>
</feature>
<feature type="compositionally biased region" description="Basic and acidic residues" evidence="2">
    <location>
        <begin position="1"/>
        <end position="10"/>
    </location>
</feature>
<dbReference type="AlphaFoldDB" id="A0A9P8LTG0"/>
<feature type="region of interest" description="Disordered" evidence="2">
    <location>
        <begin position="1"/>
        <end position="21"/>
    </location>
</feature>
<keyword evidence="5" id="KW-1185">Reference proteome</keyword>
<protein>
    <submittedName>
        <fullName evidence="4">Uncharacterized protein</fullName>
    </submittedName>
</protein>
<dbReference type="EMBL" id="AUWU02000004">
    <property type="protein sequence ID" value="KAH0573968.1"/>
    <property type="molecule type" value="Genomic_DNA"/>
</dbReference>
<dbReference type="KEGG" id="ssao:94297924"/>
<evidence type="ECO:0000313" key="5">
    <source>
        <dbReference type="Proteomes" id="UP000018208"/>
    </source>
</evidence>
<dbReference type="RefSeq" id="XP_067764739.1">
    <property type="nucleotide sequence ID" value="XM_067907765.1"/>
</dbReference>
<dbReference type="EMBL" id="AUWU02000004">
    <property type="protein sequence ID" value="KAH0573966.1"/>
    <property type="molecule type" value="Genomic_DNA"/>
</dbReference>
<accession>A0A9P8LTG0</accession>
<name>A0A9P8LTG0_9EUKA</name>
<evidence type="ECO:0000256" key="2">
    <source>
        <dbReference type="SAM" id="MobiDB-lite"/>
    </source>
</evidence>
<proteinExistence type="predicted"/>